<evidence type="ECO:0000259" key="12">
    <source>
        <dbReference type="PROSITE" id="PS00028"/>
    </source>
</evidence>
<dbReference type="PROSITE" id="PS00028">
    <property type="entry name" value="ZINC_FINGER_C2H2_1"/>
    <property type="match status" value="1"/>
</dbReference>
<dbReference type="GO" id="GO:0031047">
    <property type="term" value="P:regulatory ncRNA-mediated gene silencing"/>
    <property type="evidence" value="ECO:0007669"/>
    <property type="project" value="UniProtKB-KW"/>
</dbReference>
<keyword evidence="7" id="KW-0347">Helicase</keyword>
<comment type="similarity">
    <text evidence="2">Belongs to the DNA2/NAM7 helicase family. SDE3 subfamily.</text>
</comment>
<dbReference type="Pfam" id="PF13087">
    <property type="entry name" value="AAA_12"/>
    <property type="match status" value="1"/>
</dbReference>
<evidence type="ECO:0000256" key="1">
    <source>
        <dbReference type="ARBA" id="ARBA00004331"/>
    </source>
</evidence>
<dbReference type="CDD" id="cd18808">
    <property type="entry name" value="SF1_C_Upf1"/>
    <property type="match status" value="1"/>
</dbReference>
<dbReference type="OrthoDB" id="6513042at2759"/>
<dbReference type="GO" id="GO:0036464">
    <property type="term" value="C:cytoplasmic ribonucleoprotein granule"/>
    <property type="evidence" value="ECO:0007669"/>
    <property type="project" value="UniProtKB-SubCell"/>
</dbReference>
<dbReference type="InterPro" id="IPR036236">
    <property type="entry name" value="Znf_C2H2_sf"/>
</dbReference>
<dbReference type="EC" id="3.6.4.13" evidence="3"/>
<evidence type="ECO:0000256" key="10">
    <source>
        <dbReference type="ARBA" id="ARBA00023158"/>
    </source>
</evidence>
<dbReference type="EMBL" id="JADNRY010000904">
    <property type="protein sequence ID" value="KAF9024612.1"/>
    <property type="molecule type" value="Genomic_DNA"/>
</dbReference>
<dbReference type="PANTHER" id="PTHR45418:SF1">
    <property type="entry name" value="CANCER_TESTIS ANTIGEN 55"/>
    <property type="match status" value="1"/>
</dbReference>
<gene>
    <name evidence="13" type="ORF">BDP27DRAFT_1438140</name>
</gene>
<dbReference type="InterPro" id="IPR047187">
    <property type="entry name" value="SF1_C_Upf1"/>
</dbReference>
<dbReference type="GO" id="GO:0003723">
    <property type="term" value="F:RNA binding"/>
    <property type="evidence" value="ECO:0007669"/>
    <property type="project" value="UniProtKB-KW"/>
</dbReference>
<comment type="catalytic activity">
    <reaction evidence="11">
        <text>ATP + H2O = ADP + phosphate + H(+)</text>
        <dbReference type="Rhea" id="RHEA:13065"/>
        <dbReference type="ChEBI" id="CHEBI:15377"/>
        <dbReference type="ChEBI" id="CHEBI:15378"/>
        <dbReference type="ChEBI" id="CHEBI:30616"/>
        <dbReference type="ChEBI" id="CHEBI:43474"/>
        <dbReference type="ChEBI" id="CHEBI:456216"/>
        <dbReference type="EC" id="3.6.4.13"/>
    </reaction>
</comment>
<comment type="subcellular location">
    <subcellularLocation>
        <location evidence="1">Cytoplasm</location>
        <location evidence="1">Cytoplasmic ribonucleoprotein granule</location>
    </subcellularLocation>
</comment>
<evidence type="ECO:0000256" key="3">
    <source>
        <dbReference type="ARBA" id="ARBA00012552"/>
    </source>
</evidence>
<dbReference type="GO" id="GO:0005524">
    <property type="term" value="F:ATP binding"/>
    <property type="evidence" value="ECO:0007669"/>
    <property type="project" value="UniProtKB-KW"/>
</dbReference>
<keyword evidence="8" id="KW-0067">ATP-binding</keyword>
<dbReference type="GO" id="GO:0032574">
    <property type="term" value="F:5'-3' RNA helicase activity"/>
    <property type="evidence" value="ECO:0007669"/>
    <property type="project" value="InterPro"/>
</dbReference>
<protein>
    <recommendedName>
        <fullName evidence="3">RNA helicase</fullName>
        <ecNumber evidence="3">3.6.4.13</ecNumber>
    </recommendedName>
</protein>
<keyword evidence="6 13" id="KW-0378">Hydrolase</keyword>
<evidence type="ECO:0000256" key="9">
    <source>
        <dbReference type="ARBA" id="ARBA00022884"/>
    </source>
</evidence>
<dbReference type="SUPFAM" id="SSF57667">
    <property type="entry name" value="beta-beta-alpha zinc fingers"/>
    <property type="match status" value="1"/>
</dbReference>
<evidence type="ECO:0000313" key="14">
    <source>
        <dbReference type="Proteomes" id="UP000772434"/>
    </source>
</evidence>
<dbReference type="InterPro" id="IPR013087">
    <property type="entry name" value="Znf_C2H2_type"/>
</dbReference>
<dbReference type="SUPFAM" id="SSF52540">
    <property type="entry name" value="P-loop containing nucleoside triphosphate hydrolases"/>
    <property type="match status" value="1"/>
</dbReference>
<dbReference type="SMART" id="SM00355">
    <property type="entry name" value="ZnF_C2H2"/>
    <property type="match status" value="2"/>
</dbReference>
<evidence type="ECO:0000256" key="6">
    <source>
        <dbReference type="ARBA" id="ARBA00022801"/>
    </source>
</evidence>
<keyword evidence="4" id="KW-0963">Cytoplasm</keyword>
<proteinExistence type="inferred from homology"/>
<dbReference type="InterPro" id="IPR027417">
    <property type="entry name" value="P-loop_NTPase"/>
</dbReference>
<comment type="caution">
    <text evidence="13">The sequence shown here is derived from an EMBL/GenBank/DDBJ whole genome shotgun (WGS) entry which is preliminary data.</text>
</comment>
<keyword evidence="5" id="KW-0547">Nucleotide-binding</keyword>
<sequence>MVQTTCPSVLAQGTCADPLCQYEHNAYNCTLCSLVFGDQTTYKHHLSTKNHLNRVGGETGSLLFCSICGKYVSGIKNWHGHVSSAKHASQAAIKGMSPDVPPEEPEQVPGHQLCVVCNRHIPSRFWARHPSQPQHKEREQFLKFTSAVEETEKDKNGLSVVGDFDFKIVEPEKAAAGVVVGGTIQTQVPATRIALIDIRLASLKGEKTLSPFTVTLNGSTRTITSRSALNFNVKMSQGHIGRAEDRLELLFEDVRLQSHFMITRPLSVIVGSKADHDMLKPKAPYVPRKRTERQPETSILEGEAPPSTKAIPYVDRLPPAPIPGHLASTLSTGPVKEILSRMQRMYIPQVLTSTTYAKHFKHLIWAEEFQMDHDLEYYGINDAQLSRFNSYYYLKVPGLAEKRPSVLVGDRILARRPSSPKATGVKEMFMFERFFIRFKLNRYPVRRQHQALDSAFSQDRVLFPSSSHIPRAIPRTTAPAAMRWYNPLIAGNAPQTQAVLSIIYRERGSMPFVIFGPPGTGKTVTMVEAILQVLAMSSTARVLACAPSNSAADLIASRLAPHLKPTELFRAYAPSRSKDEIPTAVASYTHKNGNGHFSVPPMIRMLRFRVIVTTHIFVDEAGQATEPEAMIGIKSMADNNTNVVLSGDPKQLGPIIRSTVARALGLEKSLIERLMEREIYDEVQGYGKSVVKLIKNFRSHSAILKFPNEKFYRGDLQCCGDPKVINFYLNSQHVVKKTFPIVFHSTCGKDDREASSPSFFNIDEVTQVKALVQSLRSDRTLRITDNDIGIIAPYHAQVLKLRTALRAVADGVKVGSVEEFQGQERRVIIISTVRSSKEFVEYDLRHTLGFVANPRRFNVAVTRAQALLYIVGDPSVLALDPLWRGFLNYIHQNGGWKGSSPTWDTRAPVDEKSRYDAEVRGKAQLDMNEFTRMIEALTIGGVQALQDGEDEDVNVNLDRPWNEVE</sequence>
<keyword evidence="9" id="KW-0694">RNA-binding</keyword>
<dbReference type="PANTHER" id="PTHR45418">
    <property type="entry name" value="CANCER/TESTIS ANTIGEN 55"/>
    <property type="match status" value="1"/>
</dbReference>
<dbReference type="InterPro" id="IPR041679">
    <property type="entry name" value="DNA2/NAM7-like_C"/>
</dbReference>
<evidence type="ECO:0000256" key="7">
    <source>
        <dbReference type="ARBA" id="ARBA00022806"/>
    </source>
</evidence>
<reference evidence="13" key="1">
    <citation type="submission" date="2020-11" db="EMBL/GenBank/DDBJ databases">
        <authorList>
            <consortium name="DOE Joint Genome Institute"/>
            <person name="Ahrendt S."/>
            <person name="Riley R."/>
            <person name="Andreopoulos W."/>
            <person name="Labutti K."/>
            <person name="Pangilinan J."/>
            <person name="Ruiz-Duenas F.J."/>
            <person name="Barrasa J.M."/>
            <person name="Sanchez-Garcia M."/>
            <person name="Camarero S."/>
            <person name="Miyauchi S."/>
            <person name="Serrano A."/>
            <person name="Linde D."/>
            <person name="Babiker R."/>
            <person name="Drula E."/>
            <person name="Ayuso-Fernandez I."/>
            <person name="Pacheco R."/>
            <person name="Padilla G."/>
            <person name="Ferreira P."/>
            <person name="Barriuso J."/>
            <person name="Kellner H."/>
            <person name="Castanera R."/>
            <person name="Alfaro M."/>
            <person name="Ramirez L."/>
            <person name="Pisabarro A.G."/>
            <person name="Kuo A."/>
            <person name="Tritt A."/>
            <person name="Lipzen A."/>
            <person name="He G."/>
            <person name="Yan M."/>
            <person name="Ng V."/>
            <person name="Cullen D."/>
            <person name="Martin F."/>
            <person name="Rosso M.-N."/>
            <person name="Henrissat B."/>
            <person name="Hibbett D."/>
            <person name="Martinez A.T."/>
            <person name="Grigoriev I.V."/>
        </authorList>
    </citation>
    <scope>NUCLEOTIDE SEQUENCE</scope>
    <source>
        <strain evidence="13">AH 40177</strain>
    </source>
</reference>
<evidence type="ECO:0000256" key="8">
    <source>
        <dbReference type="ARBA" id="ARBA00022840"/>
    </source>
</evidence>
<evidence type="ECO:0000256" key="2">
    <source>
        <dbReference type="ARBA" id="ARBA00005601"/>
    </source>
</evidence>
<dbReference type="FunFam" id="3.40.50.300:FF:000608">
    <property type="entry name" value="Mov10 RISC complex RNA helicase"/>
    <property type="match status" value="1"/>
</dbReference>
<evidence type="ECO:0000256" key="4">
    <source>
        <dbReference type="ARBA" id="ARBA00022490"/>
    </source>
</evidence>
<feature type="domain" description="C2H2-type" evidence="12">
    <location>
        <begin position="29"/>
        <end position="51"/>
    </location>
</feature>
<dbReference type="GO" id="GO:0016787">
    <property type="term" value="F:hydrolase activity"/>
    <property type="evidence" value="ECO:0007669"/>
    <property type="project" value="UniProtKB-KW"/>
</dbReference>
<dbReference type="AlphaFoldDB" id="A0A9P5P6C3"/>
<dbReference type="InterPro" id="IPR026122">
    <property type="entry name" value="MOV-10/SDE3_DEXXQ/H-box"/>
</dbReference>
<name>A0A9P5P6C3_9AGAR</name>
<dbReference type="Pfam" id="PF21634">
    <property type="entry name" value="MOV-10_beta-barrel"/>
    <property type="match status" value="1"/>
</dbReference>
<dbReference type="CDD" id="cd18038">
    <property type="entry name" value="DEXXQc_Helz-like"/>
    <property type="match status" value="1"/>
</dbReference>
<evidence type="ECO:0000256" key="5">
    <source>
        <dbReference type="ARBA" id="ARBA00022741"/>
    </source>
</evidence>
<organism evidence="13 14">
    <name type="scientific">Rhodocollybia butyracea</name>
    <dbReference type="NCBI Taxonomy" id="206335"/>
    <lineage>
        <taxon>Eukaryota</taxon>
        <taxon>Fungi</taxon>
        <taxon>Dikarya</taxon>
        <taxon>Basidiomycota</taxon>
        <taxon>Agaricomycotina</taxon>
        <taxon>Agaricomycetes</taxon>
        <taxon>Agaricomycetidae</taxon>
        <taxon>Agaricales</taxon>
        <taxon>Marasmiineae</taxon>
        <taxon>Omphalotaceae</taxon>
        <taxon>Rhodocollybia</taxon>
    </lineage>
</organism>
<dbReference type="InterPro" id="IPR049080">
    <property type="entry name" value="MOV-10-like_beta-barrel"/>
</dbReference>
<keyword evidence="14" id="KW-1185">Reference proteome</keyword>
<dbReference type="Gene3D" id="3.40.50.300">
    <property type="entry name" value="P-loop containing nucleotide triphosphate hydrolases"/>
    <property type="match status" value="2"/>
</dbReference>
<dbReference type="InterPro" id="IPR041677">
    <property type="entry name" value="DNA2/NAM7_AAA_11"/>
</dbReference>
<dbReference type="Proteomes" id="UP000772434">
    <property type="component" value="Unassembled WGS sequence"/>
</dbReference>
<dbReference type="Pfam" id="PF13086">
    <property type="entry name" value="AAA_11"/>
    <property type="match status" value="2"/>
</dbReference>
<evidence type="ECO:0000256" key="11">
    <source>
        <dbReference type="ARBA" id="ARBA00047984"/>
    </source>
</evidence>
<evidence type="ECO:0000313" key="13">
    <source>
        <dbReference type="EMBL" id="KAF9024612.1"/>
    </source>
</evidence>
<keyword evidence="10" id="KW-0943">RNA-mediated gene silencing</keyword>
<accession>A0A9P5P6C3</accession>